<dbReference type="EMBL" id="JBHFXX010000034">
    <property type="protein sequence ID" value="MFB3803093.1"/>
    <property type="molecule type" value="Genomic_DNA"/>
</dbReference>
<evidence type="ECO:0000313" key="3">
    <source>
        <dbReference type="Proteomes" id="UP001577047"/>
    </source>
</evidence>
<comment type="caution">
    <text evidence="2">The sequence shown here is derived from an EMBL/GenBank/DDBJ whole genome shotgun (WGS) entry which is preliminary data.</text>
</comment>
<protein>
    <recommendedName>
        <fullName evidence="4">Integrase</fullName>
    </recommendedName>
</protein>
<gene>
    <name evidence="2" type="ORF">ACE1YR_22135</name>
</gene>
<feature type="region of interest" description="Disordered" evidence="1">
    <location>
        <begin position="57"/>
        <end position="86"/>
    </location>
</feature>
<sequence>MADKEYLQGTPVRAAQARHGQRKPGTGNATFDPGGTRKVALHYWRYDIQALGVALRPYRTTGRPPPSRTGYGMPNQAGKASEMNGT</sequence>
<evidence type="ECO:0008006" key="4">
    <source>
        <dbReference type="Google" id="ProtNLM"/>
    </source>
</evidence>
<dbReference type="Proteomes" id="UP001577047">
    <property type="component" value="Unassembled WGS sequence"/>
</dbReference>
<reference evidence="2 3" key="1">
    <citation type="submission" date="2024-09" db="EMBL/GenBank/DDBJ databases">
        <authorList>
            <person name="Fullem K."/>
        </authorList>
    </citation>
    <scope>NUCLEOTIDE SEQUENCE [LARGE SCALE GENOMIC DNA]</scope>
    <source>
        <strain evidence="3">K1(2024)</strain>
    </source>
</reference>
<name>A0ABV4ZEN5_9PSED</name>
<keyword evidence="3" id="KW-1185">Reference proteome</keyword>
<accession>A0ABV4ZEN5</accession>
<proteinExistence type="predicted"/>
<evidence type="ECO:0000256" key="1">
    <source>
        <dbReference type="SAM" id="MobiDB-lite"/>
    </source>
</evidence>
<dbReference type="RefSeq" id="WP_304485399.1">
    <property type="nucleotide sequence ID" value="NZ_JAUQOQ010000030.1"/>
</dbReference>
<organism evidence="2 3">
    <name type="scientific">Pseudomonas boreofloridensis</name>
    <dbReference type="NCBI Taxonomy" id="3064348"/>
    <lineage>
        <taxon>Bacteria</taxon>
        <taxon>Pseudomonadati</taxon>
        <taxon>Pseudomonadota</taxon>
        <taxon>Gammaproteobacteria</taxon>
        <taxon>Pseudomonadales</taxon>
        <taxon>Pseudomonadaceae</taxon>
        <taxon>Pseudomonas</taxon>
    </lineage>
</organism>
<evidence type="ECO:0000313" key="2">
    <source>
        <dbReference type="EMBL" id="MFB3803093.1"/>
    </source>
</evidence>
<feature type="region of interest" description="Disordered" evidence="1">
    <location>
        <begin position="1"/>
        <end position="35"/>
    </location>
</feature>